<dbReference type="AlphaFoldDB" id="A0A8H6XJ34"/>
<dbReference type="OrthoDB" id="3013675at2759"/>
<protein>
    <submittedName>
        <fullName evidence="2">Uncharacterized protein</fullName>
    </submittedName>
</protein>
<sequence>MEVTSPLVTRIYGLVAGTDGMLPEDPLRARRRTGGHRAVWALCMMPSAWDRLFNLDQTSFIWAPGGLAASTRLAVMYQAQRWAYSILGMLRDLLLDSCGSMHSHDEDLPAIQRLIQILISHRDIIACPFESYFSPAPSNPCLPLFMELEAAYYETRVSTPMAVTLDKIGCIVVALYEKHDWAYNCLVFMAIFIDRGLSRLLTDEADPSFEPLRTCYSILSKIESHPPQRLVTDESITFPPTIQDLEFSYFTPSLLDTLARIVFRMFPFFSSCDIQRYLRERRNAEAIQYVLTDCDFTKLPHALAPRWDPIYEAVHSNTLEITIVASCLDSDSVAIGFIDAVLAHESPVSFPNYPQIGAVQYLRRVKQVNEELFRLSLGSLPRAALFPRVQEICHQELFYDISPLFLPHDVDIATAVKFLRIHLLNKYILLLSNFFETPIADTATINLSAFNRFAVPGFFLWTFVDREIQERFFVALLVYNKAIAANNLRSDVTVIAKQLWGSDLFWIEFFWEGRKPRIEGIEPSSLQLLQESLELYDRVSKPFERDKISVDFRDLKRLLEAVQKQLSRAVGRDAGEDAVVANEAEGTAPKPMESDDKIVDDHGGISAENRIQTMRTE</sequence>
<organism evidence="2 3">
    <name type="scientific">Mycena sanguinolenta</name>
    <dbReference type="NCBI Taxonomy" id="230812"/>
    <lineage>
        <taxon>Eukaryota</taxon>
        <taxon>Fungi</taxon>
        <taxon>Dikarya</taxon>
        <taxon>Basidiomycota</taxon>
        <taxon>Agaricomycotina</taxon>
        <taxon>Agaricomycetes</taxon>
        <taxon>Agaricomycetidae</taxon>
        <taxon>Agaricales</taxon>
        <taxon>Marasmiineae</taxon>
        <taxon>Mycenaceae</taxon>
        <taxon>Mycena</taxon>
    </lineage>
</organism>
<evidence type="ECO:0000256" key="1">
    <source>
        <dbReference type="SAM" id="MobiDB-lite"/>
    </source>
</evidence>
<keyword evidence="3" id="KW-1185">Reference proteome</keyword>
<accession>A0A8H6XJ34</accession>
<dbReference type="EMBL" id="JACAZH010000027">
    <property type="protein sequence ID" value="KAF7341594.1"/>
    <property type="molecule type" value="Genomic_DNA"/>
</dbReference>
<evidence type="ECO:0000313" key="2">
    <source>
        <dbReference type="EMBL" id="KAF7341594.1"/>
    </source>
</evidence>
<gene>
    <name evidence="2" type="ORF">MSAN_02056500</name>
</gene>
<feature type="region of interest" description="Disordered" evidence="1">
    <location>
        <begin position="577"/>
        <end position="617"/>
    </location>
</feature>
<evidence type="ECO:0000313" key="3">
    <source>
        <dbReference type="Proteomes" id="UP000623467"/>
    </source>
</evidence>
<name>A0A8H6XJ34_9AGAR</name>
<proteinExistence type="predicted"/>
<feature type="compositionally biased region" description="Basic and acidic residues" evidence="1">
    <location>
        <begin position="592"/>
        <end position="603"/>
    </location>
</feature>
<dbReference type="Proteomes" id="UP000623467">
    <property type="component" value="Unassembled WGS sequence"/>
</dbReference>
<comment type="caution">
    <text evidence="2">The sequence shown here is derived from an EMBL/GenBank/DDBJ whole genome shotgun (WGS) entry which is preliminary data.</text>
</comment>
<reference evidence="2" key="1">
    <citation type="submission" date="2020-05" db="EMBL/GenBank/DDBJ databases">
        <title>Mycena genomes resolve the evolution of fungal bioluminescence.</title>
        <authorList>
            <person name="Tsai I.J."/>
        </authorList>
    </citation>
    <scope>NUCLEOTIDE SEQUENCE</scope>
    <source>
        <strain evidence="2">160909Yilan</strain>
    </source>
</reference>